<evidence type="ECO:0000259" key="2">
    <source>
        <dbReference type="PROSITE" id="PS51194"/>
    </source>
</evidence>
<dbReference type="PANTHER" id="PTHR47396:SF1">
    <property type="entry name" value="ATP-DEPENDENT HELICASE IRC3-RELATED"/>
    <property type="match status" value="1"/>
</dbReference>
<dbReference type="EMBL" id="CP117451">
    <property type="protein sequence ID" value="WLH02038.1"/>
    <property type="molecule type" value="Genomic_DNA"/>
</dbReference>
<keyword evidence="3" id="KW-0547">Nucleotide-binding</keyword>
<keyword evidence="4" id="KW-1185">Reference proteome</keyword>
<dbReference type="InterPro" id="IPR006935">
    <property type="entry name" value="Helicase/UvrB_N"/>
</dbReference>
<reference evidence="3 4" key="1">
    <citation type="submission" date="2023-02" db="EMBL/GenBank/DDBJ databases">
        <title>Evolution of Hrp T3SS in non-pathogenic Pseudomonas fluorescens.</title>
        <authorList>
            <person name="Liao K."/>
            <person name="Wei H."/>
            <person name="Gu Y."/>
        </authorList>
    </citation>
    <scope>NUCLEOTIDE SEQUENCE [LARGE SCALE GENOMIC DNA]</scope>
    <source>
        <strain evidence="3 4">FP2034</strain>
    </source>
</reference>
<dbReference type="CDD" id="cd17926">
    <property type="entry name" value="DEXHc_RE"/>
    <property type="match status" value="1"/>
</dbReference>
<accession>A0ABY9FEQ5</accession>
<keyword evidence="3" id="KW-0378">Hydrolase</keyword>
<dbReference type="InterPro" id="IPR050742">
    <property type="entry name" value="Helicase_Restrict-Modif_Enz"/>
</dbReference>
<dbReference type="PROSITE" id="PS51194">
    <property type="entry name" value="HELICASE_CTER"/>
    <property type="match status" value="1"/>
</dbReference>
<dbReference type="InterPro" id="IPR014001">
    <property type="entry name" value="Helicase_ATP-bd"/>
</dbReference>
<organism evidence="3 4">
    <name type="scientific">Pseudomonas beijingensis</name>
    <dbReference type="NCBI Taxonomy" id="2954101"/>
    <lineage>
        <taxon>Bacteria</taxon>
        <taxon>Pseudomonadati</taxon>
        <taxon>Pseudomonadota</taxon>
        <taxon>Gammaproteobacteria</taxon>
        <taxon>Pseudomonadales</taxon>
        <taxon>Pseudomonadaceae</taxon>
        <taxon>Pseudomonas</taxon>
    </lineage>
</organism>
<dbReference type="SUPFAM" id="SSF52540">
    <property type="entry name" value="P-loop containing nucleoside triphosphate hydrolases"/>
    <property type="match status" value="1"/>
</dbReference>
<dbReference type="InterPro" id="IPR001650">
    <property type="entry name" value="Helicase_C-like"/>
</dbReference>
<dbReference type="Pfam" id="PF00271">
    <property type="entry name" value="Helicase_C"/>
    <property type="match status" value="1"/>
</dbReference>
<dbReference type="Gene3D" id="3.40.50.300">
    <property type="entry name" value="P-loop containing nucleotide triphosphate hydrolases"/>
    <property type="match status" value="2"/>
</dbReference>
<keyword evidence="3" id="KW-0067">ATP-binding</keyword>
<dbReference type="GO" id="GO:0004386">
    <property type="term" value="F:helicase activity"/>
    <property type="evidence" value="ECO:0007669"/>
    <property type="project" value="UniProtKB-KW"/>
</dbReference>
<dbReference type="InterPro" id="IPR027417">
    <property type="entry name" value="P-loop_NTPase"/>
</dbReference>
<evidence type="ECO:0000313" key="4">
    <source>
        <dbReference type="Proteomes" id="UP001224838"/>
    </source>
</evidence>
<dbReference type="SMART" id="SM00487">
    <property type="entry name" value="DEXDc"/>
    <property type="match status" value="1"/>
</dbReference>
<evidence type="ECO:0000313" key="3">
    <source>
        <dbReference type="EMBL" id="WLH02038.1"/>
    </source>
</evidence>
<keyword evidence="3" id="KW-0347">Helicase</keyword>
<name>A0ABY9FEQ5_9PSED</name>
<dbReference type="Pfam" id="PF04851">
    <property type="entry name" value="ResIII"/>
    <property type="match status" value="1"/>
</dbReference>
<dbReference type="Proteomes" id="UP001224838">
    <property type="component" value="Chromosome"/>
</dbReference>
<evidence type="ECO:0000259" key="1">
    <source>
        <dbReference type="PROSITE" id="PS51192"/>
    </source>
</evidence>
<proteinExistence type="predicted"/>
<feature type="domain" description="Helicase C-terminal" evidence="2">
    <location>
        <begin position="242"/>
        <end position="399"/>
    </location>
</feature>
<sequence>MPDFFVAQAGTLNLFQQYRSPNNGFRPGQLGSMHAVLAHFSVQDDPAIVCLPTGYGKTSLMMALPLLLGPARVLIVEPSSALRKQVHSHFSVLSTLRRIGALPDDGPLPNVHLHAKRPQSEDDWSLLERFDVVVSTPGSSSPAIAPGAAPDLFDLIIFDEAHHAPADSWIAYVEHYTKAKFIFLTATPFRRDGRLIPGKLVYRYPVMRAVAEGAFDPIRFCAAPIENELDDVHVDQMIARAAVQQINEDLANGFDHRLFIRAATIQAAQDLVPLYRELGLSVEAISSRLTKRQQDNVEERLISGELNAIVCVDMFGEGYDFPKLKVAALHAPHKSLVPTIQFIGRFARIDAATGQPTLIAPTFRIREATASLLKEGVELAQMIDDAALAQIQGSVENQEFMESLPVSRITESDYESVSPLSFHLYAHVRVFHCAQAPNFSLFGEKIGRRLRIAKQWGTTDGSISVVLTADEAPPKWTILDALIDVRHEAFLLMFFPESNFCYIGSTLRTEKLYLAIMDVVCPGGCRPLSYEETSRARAGLQGVKFFNVGLKNTTFNSQSETYRTLTGPQAERAVTSGDSRAYAQGHFFGSGMNGQIKETVGASSSSRVWSNQRLSIPDFVDWIRTLNARITGNVPFSATHLDIVRMTTALRRLPDSVIAANWPKQAFKANPKTRYRPTDQAACKFSKLLEWDLQNFRSDPQAGTMAFSVAHVDGVVEMCFNLAQGRMITCLDQVPTLEIESAHDAWMPLADWMCEQCPVFYAADKSSFEGMNLMAAPLQQTLRLVAGDAEAIEWDNCDITVEFLPNDTTPRTLQRRALLAGRATVQEHLQQHLRTLPDVEAIYYDHRTGEAADYICITRSADGDVNVSLYHCKGAGGPANGGRVGDVYEVAGQLVKSVYYCDVPTLLHHMEDRMHRRHTSPSFFISGNFQDTAQLLTSTPATQLTFSVIGVQPGIRRSMVDERLSDLMAFCIGYARQGGAAKAYWLVSE</sequence>
<feature type="domain" description="Helicase ATP-binding" evidence="1">
    <location>
        <begin position="38"/>
        <end position="206"/>
    </location>
</feature>
<dbReference type="PROSITE" id="PS51192">
    <property type="entry name" value="HELICASE_ATP_BIND_1"/>
    <property type="match status" value="1"/>
</dbReference>
<dbReference type="PANTHER" id="PTHR47396">
    <property type="entry name" value="TYPE I RESTRICTION ENZYME ECOKI R PROTEIN"/>
    <property type="match status" value="1"/>
</dbReference>
<protein>
    <submittedName>
        <fullName evidence="3">DEAD/DEAH box helicase family protein</fullName>
    </submittedName>
</protein>
<gene>
    <name evidence="3" type="ORF">PSH92_03975</name>
</gene>
<dbReference type="SMART" id="SM00490">
    <property type="entry name" value="HELICc"/>
    <property type="match status" value="1"/>
</dbReference>
<dbReference type="RefSeq" id="WP_305469666.1">
    <property type="nucleotide sequence ID" value="NZ_CP117451.1"/>
</dbReference>